<dbReference type="AlphaFoldDB" id="A0AAD6WMZ7"/>
<proteinExistence type="predicted"/>
<feature type="region of interest" description="Disordered" evidence="1">
    <location>
        <begin position="178"/>
        <end position="208"/>
    </location>
</feature>
<comment type="caution">
    <text evidence="2">The sequence shown here is derived from an EMBL/GenBank/DDBJ whole genome shotgun (WGS) entry which is preliminary data.</text>
</comment>
<dbReference type="EMBL" id="JARJCM010000420">
    <property type="protein sequence ID" value="KAJ7017271.1"/>
    <property type="molecule type" value="Genomic_DNA"/>
</dbReference>
<protein>
    <submittedName>
        <fullName evidence="2">Uncharacterized protein</fullName>
    </submittedName>
</protein>
<reference evidence="2" key="1">
    <citation type="submission" date="2023-03" db="EMBL/GenBank/DDBJ databases">
        <title>Massive genome expansion in bonnet fungi (Mycena s.s.) driven by repeated elements and novel gene families across ecological guilds.</title>
        <authorList>
            <consortium name="Lawrence Berkeley National Laboratory"/>
            <person name="Harder C.B."/>
            <person name="Miyauchi S."/>
            <person name="Viragh M."/>
            <person name="Kuo A."/>
            <person name="Thoen E."/>
            <person name="Andreopoulos B."/>
            <person name="Lu D."/>
            <person name="Skrede I."/>
            <person name="Drula E."/>
            <person name="Henrissat B."/>
            <person name="Morin E."/>
            <person name="Kohler A."/>
            <person name="Barry K."/>
            <person name="LaButti K."/>
            <person name="Morin E."/>
            <person name="Salamov A."/>
            <person name="Lipzen A."/>
            <person name="Mereny Z."/>
            <person name="Hegedus B."/>
            <person name="Baldrian P."/>
            <person name="Stursova M."/>
            <person name="Weitz H."/>
            <person name="Taylor A."/>
            <person name="Grigoriev I.V."/>
            <person name="Nagy L.G."/>
            <person name="Martin F."/>
            <person name="Kauserud H."/>
        </authorList>
    </citation>
    <scope>NUCLEOTIDE SEQUENCE</scope>
    <source>
        <strain evidence="2">CBHHK200</strain>
    </source>
</reference>
<keyword evidence="3" id="KW-1185">Reference proteome</keyword>
<sequence>MFRFTVERKLERLPRPITKSFICALNLRFSSLKITAINSDVASVTTQADPGDARARAKVVCGLNRSRRTEMPMAEGSSGRQQCAGRVWSERIRDPFTALRGSVSTGCADPRRRTLADLGVGTLCRPVSTYWNLLLPAPTSPGRTSEARSALKDVGKLERPMLTSATIASHIGGVQQSTAASTGSLVQRGAKESEGQSSHAVGRRQPAPTGTLNAVIGYLLNGV</sequence>
<gene>
    <name evidence="2" type="ORF">C8F04DRAFT_1200769</name>
</gene>
<evidence type="ECO:0000313" key="3">
    <source>
        <dbReference type="Proteomes" id="UP001218188"/>
    </source>
</evidence>
<organism evidence="2 3">
    <name type="scientific">Mycena alexandri</name>
    <dbReference type="NCBI Taxonomy" id="1745969"/>
    <lineage>
        <taxon>Eukaryota</taxon>
        <taxon>Fungi</taxon>
        <taxon>Dikarya</taxon>
        <taxon>Basidiomycota</taxon>
        <taxon>Agaricomycotina</taxon>
        <taxon>Agaricomycetes</taxon>
        <taxon>Agaricomycetidae</taxon>
        <taxon>Agaricales</taxon>
        <taxon>Marasmiineae</taxon>
        <taxon>Mycenaceae</taxon>
        <taxon>Mycena</taxon>
    </lineage>
</organism>
<evidence type="ECO:0000313" key="2">
    <source>
        <dbReference type="EMBL" id="KAJ7017271.1"/>
    </source>
</evidence>
<dbReference type="Proteomes" id="UP001218188">
    <property type="component" value="Unassembled WGS sequence"/>
</dbReference>
<name>A0AAD6WMZ7_9AGAR</name>
<accession>A0AAD6WMZ7</accession>
<evidence type="ECO:0000256" key="1">
    <source>
        <dbReference type="SAM" id="MobiDB-lite"/>
    </source>
</evidence>